<dbReference type="InterPro" id="IPR011250">
    <property type="entry name" value="OMP/PagP_B-barrel"/>
</dbReference>
<dbReference type="GO" id="GO:0015288">
    <property type="term" value="F:porin activity"/>
    <property type="evidence" value="ECO:0007669"/>
    <property type="project" value="UniProtKB-KW"/>
</dbReference>
<dbReference type="RefSeq" id="WP_085936591.1">
    <property type="nucleotide sequence ID" value="NZ_FUWJ01000008.1"/>
</dbReference>
<dbReference type="PROSITE" id="PS51123">
    <property type="entry name" value="OMPA_2"/>
    <property type="match status" value="1"/>
</dbReference>
<dbReference type="AlphaFoldDB" id="A0A1T4SLJ5"/>
<dbReference type="InterPro" id="IPR002566">
    <property type="entry name" value="Msp4_OMP-like"/>
</dbReference>
<dbReference type="Pfam" id="PF01617">
    <property type="entry name" value="Surface_Ag_2"/>
    <property type="match status" value="1"/>
</dbReference>
<dbReference type="PANTHER" id="PTHR30329:SF21">
    <property type="entry name" value="LIPOPROTEIN YIAD-RELATED"/>
    <property type="match status" value="1"/>
</dbReference>
<evidence type="ECO:0000256" key="4">
    <source>
        <dbReference type="ARBA" id="ARBA00022692"/>
    </source>
</evidence>
<dbReference type="Proteomes" id="UP000190092">
    <property type="component" value="Unassembled WGS sequence"/>
</dbReference>
<keyword evidence="13" id="KW-1185">Reference proteome</keyword>
<sequence>MKRALFVAAALAALPVAAQAQKMNPQPNFYFGAEGGLNWMLNTTVTAYNLPGQPTYNVSPTTGFAVGGIVGYDFVGPRVELETVYRQTPNNVAINGTAIMNKVGQLGVLANFLYDFMPGQAFTPYVGVGAGVGFVDSATSLGSTVFAYQGILGVSYWVDNNIRVSLDGRYYGTTNPTLYSANWTNQNFGVMLGVTVKLGPPQVVEPPPAPPVTAPSFMVFFDWDRSTLSAQALNTIKQAADVYKTKGNARITATGHTDTSGPESYNMALSLRRANAVKDALVRNGVPATAISVVGKGEQGL</sequence>
<name>A0A1T4SLJ5_9HYPH</name>
<keyword evidence="4" id="KW-0812">Transmembrane</keyword>
<protein>
    <submittedName>
        <fullName evidence="12">Outer membrane protein OmpA</fullName>
    </submittedName>
</protein>
<dbReference type="InterPro" id="IPR006664">
    <property type="entry name" value="OMP_bac"/>
</dbReference>
<evidence type="ECO:0000256" key="3">
    <source>
        <dbReference type="ARBA" id="ARBA00022452"/>
    </source>
</evidence>
<evidence type="ECO:0000256" key="1">
    <source>
        <dbReference type="ARBA" id="ARBA00004571"/>
    </source>
</evidence>
<comment type="subcellular location">
    <subcellularLocation>
        <location evidence="1">Cell outer membrane</location>
        <topology evidence="1">Multi-pass membrane protein</topology>
    </subcellularLocation>
</comment>
<keyword evidence="8" id="KW-0998">Cell outer membrane</keyword>
<dbReference type="GO" id="GO:0046930">
    <property type="term" value="C:pore complex"/>
    <property type="evidence" value="ECO:0007669"/>
    <property type="project" value="UniProtKB-KW"/>
</dbReference>
<dbReference type="InterPro" id="IPR050330">
    <property type="entry name" value="Bact_OuterMem_StrucFunc"/>
</dbReference>
<evidence type="ECO:0000313" key="12">
    <source>
        <dbReference type="EMBL" id="SKA29055.1"/>
    </source>
</evidence>
<dbReference type="OrthoDB" id="189250at2"/>
<dbReference type="Gene3D" id="3.30.1330.60">
    <property type="entry name" value="OmpA-like domain"/>
    <property type="match status" value="1"/>
</dbReference>
<evidence type="ECO:0000256" key="10">
    <source>
        <dbReference type="SAM" id="SignalP"/>
    </source>
</evidence>
<dbReference type="STRING" id="225324.SAMN02745126_04854"/>
<evidence type="ECO:0000313" key="13">
    <source>
        <dbReference type="Proteomes" id="UP000190092"/>
    </source>
</evidence>
<accession>A0A1T4SLJ5</accession>
<dbReference type="InterPro" id="IPR036737">
    <property type="entry name" value="OmpA-like_sf"/>
</dbReference>
<evidence type="ECO:0000256" key="7">
    <source>
        <dbReference type="ARBA" id="ARBA00023136"/>
    </source>
</evidence>
<keyword evidence="5" id="KW-0406">Ion transport</keyword>
<reference evidence="13" key="1">
    <citation type="submission" date="2017-02" db="EMBL/GenBank/DDBJ databases">
        <authorList>
            <person name="Varghese N."/>
            <person name="Submissions S."/>
        </authorList>
    </citation>
    <scope>NUCLEOTIDE SEQUENCE [LARGE SCALE GENOMIC DNA]</scope>
    <source>
        <strain evidence="13">ATCC 27094</strain>
    </source>
</reference>
<dbReference type="CDD" id="cd07185">
    <property type="entry name" value="OmpA_C-like"/>
    <property type="match status" value="1"/>
</dbReference>
<dbReference type="GO" id="GO:0009279">
    <property type="term" value="C:cell outer membrane"/>
    <property type="evidence" value="ECO:0007669"/>
    <property type="project" value="UniProtKB-SubCell"/>
</dbReference>
<feature type="signal peptide" evidence="10">
    <location>
        <begin position="1"/>
        <end position="20"/>
    </location>
</feature>
<dbReference type="Gene3D" id="2.40.160.20">
    <property type="match status" value="1"/>
</dbReference>
<evidence type="ECO:0000256" key="5">
    <source>
        <dbReference type="ARBA" id="ARBA00023065"/>
    </source>
</evidence>
<evidence type="ECO:0000256" key="8">
    <source>
        <dbReference type="ARBA" id="ARBA00023237"/>
    </source>
</evidence>
<proteinExistence type="predicted"/>
<organism evidence="12 13">
    <name type="scientific">Enhydrobacter aerosaccus</name>
    <dbReference type="NCBI Taxonomy" id="225324"/>
    <lineage>
        <taxon>Bacteria</taxon>
        <taxon>Pseudomonadati</taxon>
        <taxon>Pseudomonadota</taxon>
        <taxon>Alphaproteobacteria</taxon>
        <taxon>Hyphomicrobiales</taxon>
        <taxon>Enhydrobacter</taxon>
    </lineage>
</organism>
<evidence type="ECO:0000256" key="6">
    <source>
        <dbReference type="ARBA" id="ARBA00023114"/>
    </source>
</evidence>
<evidence type="ECO:0000256" key="2">
    <source>
        <dbReference type="ARBA" id="ARBA00022448"/>
    </source>
</evidence>
<gene>
    <name evidence="12" type="ORF">SAMN02745126_04854</name>
</gene>
<dbReference type="Pfam" id="PF00691">
    <property type="entry name" value="OmpA"/>
    <property type="match status" value="1"/>
</dbReference>
<feature type="domain" description="OmpA-like" evidence="11">
    <location>
        <begin position="208"/>
        <end position="301"/>
    </location>
</feature>
<dbReference type="PRINTS" id="PR01021">
    <property type="entry name" value="OMPADOMAIN"/>
</dbReference>
<keyword evidence="2" id="KW-0813">Transport</keyword>
<dbReference type="SUPFAM" id="SSF56925">
    <property type="entry name" value="OMPA-like"/>
    <property type="match status" value="1"/>
</dbReference>
<dbReference type="GO" id="GO:0006811">
    <property type="term" value="P:monoatomic ion transport"/>
    <property type="evidence" value="ECO:0007669"/>
    <property type="project" value="UniProtKB-KW"/>
</dbReference>
<feature type="chain" id="PRO_5012617233" evidence="10">
    <location>
        <begin position="21"/>
        <end position="301"/>
    </location>
</feature>
<dbReference type="EMBL" id="FUWJ01000008">
    <property type="protein sequence ID" value="SKA29055.1"/>
    <property type="molecule type" value="Genomic_DNA"/>
</dbReference>
<keyword evidence="10" id="KW-0732">Signal</keyword>
<keyword evidence="3" id="KW-1134">Transmembrane beta strand</keyword>
<evidence type="ECO:0000256" key="9">
    <source>
        <dbReference type="PROSITE-ProRule" id="PRU00473"/>
    </source>
</evidence>
<dbReference type="PANTHER" id="PTHR30329">
    <property type="entry name" value="STATOR ELEMENT OF FLAGELLAR MOTOR COMPLEX"/>
    <property type="match status" value="1"/>
</dbReference>
<dbReference type="InterPro" id="IPR006665">
    <property type="entry name" value="OmpA-like"/>
</dbReference>
<keyword evidence="6" id="KW-0626">Porin</keyword>
<dbReference type="SUPFAM" id="SSF103088">
    <property type="entry name" value="OmpA-like"/>
    <property type="match status" value="1"/>
</dbReference>
<feature type="non-terminal residue" evidence="12">
    <location>
        <position position="301"/>
    </location>
</feature>
<keyword evidence="7 9" id="KW-0472">Membrane</keyword>
<evidence type="ECO:0000259" key="11">
    <source>
        <dbReference type="PROSITE" id="PS51123"/>
    </source>
</evidence>